<dbReference type="SUPFAM" id="SSF50494">
    <property type="entry name" value="Trypsin-like serine proteases"/>
    <property type="match status" value="1"/>
</dbReference>
<dbReference type="SMART" id="SM00020">
    <property type="entry name" value="Tryp_SPc"/>
    <property type="match status" value="1"/>
</dbReference>
<dbReference type="OMA" id="ISCRMVK"/>
<dbReference type="GO" id="GO:0004252">
    <property type="term" value="F:serine-type endopeptidase activity"/>
    <property type="evidence" value="ECO:0007669"/>
    <property type="project" value="InterPro"/>
</dbReference>
<sequence>MTNKDPRNTLIYFDSVPYIACGQKPNSNSRIVNGENARPHAWPWQISLRVNGRHICGGSLIDADWVVTAAHCVERNPSPSGYTVVVGAHLRTGHTQVQQEYRLRKLFKHEGFSMRHLRNDIALLQLQKPVEISTKVNTVCLPSAGSRAKAGAKCYITGFCLFSTTS</sequence>
<dbReference type="RefSeq" id="XP_028516692.1">
    <property type="nucleotide sequence ID" value="XM_028660891.1"/>
</dbReference>
<dbReference type="PANTHER" id="PTHR24252">
    <property type="entry name" value="ACROSIN-RELATED"/>
    <property type="match status" value="1"/>
</dbReference>
<name>A0A913YQB0_EXADI</name>
<dbReference type="EnsemblMetazoa" id="XM_028660891.1">
    <property type="protein sequence ID" value="XP_028516692.1"/>
    <property type="gene ID" value="LOC110245130"/>
</dbReference>
<dbReference type="InterPro" id="IPR001254">
    <property type="entry name" value="Trypsin_dom"/>
</dbReference>
<keyword evidence="4" id="KW-1185">Reference proteome</keyword>
<dbReference type="AlphaFoldDB" id="A0A913YQB0"/>
<dbReference type="KEGG" id="epa:110245130"/>
<evidence type="ECO:0000259" key="2">
    <source>
        <dbReference type="PROSITE" id="PS50240"/>
    </source>
</evidence>
<dbReference type="Proteomes" id="UP000887567">
    <property type="component" value="Unplaced"/>
</dbReference>
<evidence type="ECO:0000313" key="3">
    <source>
        <dbReference type="EnsemblMetazoa" id="XP_028516692.1"/>
    </source>
</evidence>
<dbReference type="PROSITE" id="PS00134">
    <property type="entry name" value="TRYPSIN_HIS"/>
    <property type="match status" value="1"/>
</dbReference>
<dbReference type="FunFam" id="2.40.10.10:FF:000181">
    <property type="entry name" value="Chymotrypsinogen A"/>
    <property type="match status" value="1"/>
</dbReference>
<reference evidence="3" key="1">
    <citation type="submission" date="2022-11" db="UniProtKB">
        <authorList>
            <consortium name="EnsemblMetazoa"/>
        </authorList>
    </citation>
    <scope>IDENTIFICATION</scope>
</reference>
<dbReference type="InterPro" id="IPR001314">
    <property type="entry name" value="Peptidase_S1A"/>
</dbReference>
<dbReference type="GO" id="GO:0006508">
    <property type="term" value="P:proteolysis"/>
    <property type="evidence" value="ECO:0007669"/>
    <property type="project" value="InterPro"/>
</dbReference>
<dbReference type="InterPro" id="IPR009003">
    <property type="entry name" value="Peptidase_S1_PA"/>
</dbReference>
<feature type="domain" description="Peptidase S1" evidence="2">
    <location>
        <begin position="31"/>
        <end position="166"/>
    </location>
</feature>
<evidence type="ECO:0000313" key="4">
    <source>
        <dbReference type="Proteomes" id="UP000887567"/>
    </source>
</evidence>
<evidence type="ECO:0000256" key="1">
    <source>
        <dbReference type="ARBA" id="ARBA00023157"/>
    </source>
</evidence>
<dbReference type="Gene3D" id="2.40.10.10">
    <property type="entry name" value="Trypsin-like serine proteases"/>
    <property type="match status" value="1"/>
</dbReference>
<dbReference type="PROSITE" id="PS50240">
    <property type="entry name" value="TRYPSIN_DOM"/>
    <property type="match status" value="1"/>
</dbReference>
<protein>
    <recommendedName>
        <fullName evidence="2">Peptidase S1 domain-containing protein</fullName>
    </recommendedName>
</protein>
<organism evidence="3 4">
    <name type="scientific">Exaiptasia diaphana</name>
    <name type="common">Tropical sea anemone</name>
    <name type="synonym">Aiptasia pulchella</name>
    <dbReference type="NCBI Taxonomy" id="2652724"/>
    <lineage>
        <taxon>Eukaryota</taxon>
        <taxon>Metazoa</taxon>
        <taxon>Cnidaria</taxon>
        <taxon>Anthozoa</taxon>
        <taxon>Hexacorallia</taxon>
        <taxon>Actiniaria</taxon>
        <taxon>Aiptasiidae</taxon>
        <taxon>Exaiptasia</taxon>
    </lineage>
</organism>
<dbReference type="InterPro" id="IPR043504">
    <property type="entry name" value="Peptidase_S1_PA_chymotrypsin"/>
</dbReference>
<proteinExistence type="predicted"/>
<dbReference type="PRINTS" id="PR00722">
    <property type="entry name" value="CHYMOTRYPSIN"/>
</dbReference>
<dbReference type="CDD" id="cd00190">
    <property type="entry name" value="Tryp_SPc"/>
    <property type="match status" value="1"/>
</dbReference>
<dbReference type="Pfam" id="PF00089">
    <property type="entry name" value="Trypsin"/>
    <property type="match status" value="1"/>
</dbReference>
<accession>A0A913YQB0</accession>
<dbReference type="PANTHER" id="PTHR24252:SF7">
    <property type="entry name" value="HYALIN"/>
    <property type="match status" value="1"/>
</dbReference>
<dbReference type="OrthoDB" id="10061449at2759"/>
<keyword evidence="1" id="KW-1015">Disulfide bond</keyword>
<dbReference type="GeneID" id="110245130"/>
<dbReference type="InterPro" id="IPR018114">
    <property type="entry name" value="TRYPSIN_HIS"/>
</dbReference>